<dbReference type="Proteomes" id="UP000199053">
    <property type="component" value="Unassembled WGS sequence"/>
</dbReference>
<comment type="function">
    <text evidence="7">Responsible for the coupling of flagellin expression to flagellar assembly by preventing expression of the flagellin genes when a component of the middle class of proteins is defective. It negatively regulates flagellar genes by inhibiting the activity of FliA by directly binding to FliA.</text>
</comment>
<dbReference type="EMBL" id="FNGA01000004">
    <property type="protein sequence ID" value="SDL36566.1"/>
    <property type="molecule type" value="Genomic_DNA"/>
</dbReference>
<dbReference type="InterPro" id="IPR007412">
    <property type="entry name" value="FlgM"/>
</dbReference>
<dbReference type="Pfam" id="PF04316">
    <property type="entry name" value="FlgM"/>
    <property type="match status" value="1"/>
</dbReference>
<dbReference type="InterPro" id="IPR035890">
    <property type="entry name" value="Anti-sigma-28_factor_FlgM_sf"/>
</dbReference>
<dbReference type="OrthoDB" id="9797114at2"/>
<evidence type="ECO:0000256" key="4">
    <source>
        <dbReference type="ARBA" id="ARBA00022795"/>
    </source>
</evidence>
<dbReference type="STRING" id="246191.SAMN05660337_2782"/>
<dbReference type="InterPro" id="IPR031316">
    <property type="entry name" value="FlgM_C"/>
</dbReference>
<keyword evidence="4" id="KW-1005">Bacterial flagellum biogenesis</keyword>
<reference evidence="12" key="1">
    <citation type="submission" date="2016-10" db="EMBL/GenBank/DDBJ databases">
        <authorList>
            <person name="Varghese N."/>
            <person name="Submissions S."/>
        </authorList>
    </citation>
    <scope>NUCLEOTIDE SEQUENCE [LARGE SCALE GENOMIC DNA]</scope>
    <source>
        <strain evidence="12">DSM 16995</strain>
    </source>
</reference>
<dbReference type="AlphaFoldDB" id="A0A1G9JHA9"/>
<evidence type="ECO:0000256" key="9">
    <source>
        <dbReference type="SAM" id="MobiDB-lite"/>
    </source>
</evidence>
<feature type="compositionally biased region" description="Basic and acidic residues" evidence="9">
    <location>
        <begin position="60"/>
        <end position="73"/>
    </location>
</feature>
<protein>
    <recommendedName>
        <fullName evidence="2">Negative regulator of flagellin synthesis</fullName>
    </recommendedName>
    <alternativeName>
        <fullName evidence="8">Anti-sigma-28 factor</fullName>
    </alternativeName>
</protein>
<feature type="domain" description="Anti-sigma-28 factor FlgM C-terminal" evidence="10">
    <location>
        <begin position="38"/>
        <end position="91"/>
    </location>
</feature>
<dbReference type="NCBIfam" id="TIGR03824">
    <property type="entry name" value="FlgM_jcvi"/>
    <property type="match status" value="1"/>
</dbReference>
<evidence type="ECO:0000256" key="7">
    <source>
        <dbReference type="ARBA" id="ARBA00024739"/>
    </source>
</evidence>
<keyword evidence="12" id="KW-1185">Reference proteome</keyword>
<dbReference type="GO" id="GO:0044781">
    <property type="term" value="P:bacterial-type flagellum organization"/>
    <property type="evidence" value="ECO:0007669"/>
    <property type="project" value="UniProtKB-KW"/>
</dbReference>
<evidence type="ECO:0000256" key="2">
    <source>
        <dbReference type="ARBA" id="ARBA00017823"/>
    </source>
</evidence>
<dbReference type="GO" id="GO:0045892">
    <property type="term" value="P:negative regulation of DNA-templated transcription"/>
    <property type="evidence" value="ECO:0007669"/>
    <property type="project" value="InterPro"/>
</dbReference>
<dbReference type="SUPFAM" id="SSF101498">
    <property type="entry name" value="Anti-sigma factor FlgM"/>
    <property type="match status" value="1"/>
</dbReference>
<feature type="compositionally biased region" description="Low complexity" evidence="9">
    <location>
        <begin position="26"/>
        <end position="36"/>
    </location>
</feature>
<keyword evidence="3" id="KW-0678">Repressor</keyword>
<evidence type="ECO:0000256" key="3">
    <source>
        <dbReference type="ARBA" id="ARBA00022491"/>
    </source>
</evidence>
<evidence type="ECO:0000259" key="10">
    <source>
        <dbReference type="Pfam" id="PF04316"/>
    </source>
</evidence>
<organism evidence="11 12">
    <name type="scientific">Maridesulfovibrio ferrireducens</name>
    <dbReference type="NCBI Taxonomy" id="246191"/>
    <lineage>
        <taxon>Bacteria</taxon>
        <taxon>Pseudomonadati</taxon>
        <taxon>Thermodesulfobacteriota</taxon>
        <taxon>Desulfovibrionia</taxon>
        <taxon>Desulfovibrionales</taxon>
        <taxon>Desulfovibrionaceae</taxon>
        <taxon>Maridesulfovibrio</taxon>
    </lineage>
</organism>
<keyword evidence="6" id="KW-0804">Transcription</keyword>
<comment type="similarity">
    <text evidence="1">Belongs to the FlgM family.</text>
</comment>
<gene>
    <name evidence="11" type="ORF">SAMN05660337_2782</name>
</gene>
<evidence type="ECO:0000256" key="1">
    <source>
        <dbReference type="ARBA" id="ARBA00005322"/>
    </source>
</evidence>
<accession>A0A1G9JHA9</accession>
<proteinExistence type="inferred from homology"/>
<feature type="region of interest" description="Disordered" evidence="9">
    <location>
        <begin position="1"/>
        <end position="73"/>
    </location>
</feature>
<feature type="compositionally biased region" description="Polar residues" evidence="9">
    <location>
        <begin position="41"/>
        <end position="57"/>
    </location>
</feature>
<evidence type="ECO:0000256" key="8">
    <source>
        <dbReference type="ARBA" id="ARBA00030117"/>
    </source>
</evidence>
<evidence type="ECO:0000313" key="12">
    <source>
        <dbReference type="Proteomes" id="UP000199053"/>
    </source>
</evidence>
<name>A0A1G9JHA9_9BACT</name>
<evidence type="ECO:0000313" key="11">
    <source>
        <dbReference type="EMBL" id="SDL36566.1"/>
    </source>
</evidence>
<keyword evidence="5" id="KW-0805">Transcription regulation</keyword>
<sequence length="99" mass="11081">MKINQFNNAPLKAYSDNRVKNPAEKAQSQSTSSASTRDVVNVSSQAKLLGTARQTAAESPDTREQKVKDLRDQVRAGTYKPDIRKTAMNLVREDIDFLR</sequence>
<evidence type="ECO:0000256" key="5">
    <source>
        <dbReference type="ARBA" id="ARBA00023015"/>
    </source>
</evidence>
<evidence type="ECO:0000256" key="6">
    <source>
        <dbReference type="ARBA" id="ARBA00023163"/>
    </source>
</evidence>
<dbReference type="RefSeq" id="WP_092162144.1">
    <property type="nucleotide sequence ID" value="NZ_FNGA01000004.1"/>
</dbReference>